<dbReference type="Gene3D" id="3.40.1410.10">
    <property type="entry name" value="Chorismate lyase-like"/>
    <property type="match status" value="1"/>
</dbReference>
<evidence type="ECO:0000313" key="2">
    <source>
        <dbReference type="EMBL" id="EDR05690.1"/>
    </source>
</evidence>
<dbReference type="HOGENOM" id="CLU_093919_0_0_1"/>
<name>B0DIH6_LACBS</name>
<accession>B0DIH6</accession>
<protein>
    <submittedName>
        <fullName evidence="2">Predicted protein</fullName>
    </submittedName>
</protein>
<dbReference type="InParanoid" id="B0DIH6"/>
<feature type="transmembrane region" description="Helical" evidence="1">
    <location>
        <begin position="255"/>
        <end position="273"/>
    </location>
</feature>
<sequence length="280" mass="31179">MEGFPQRRSYPGLPMTKTTSFESYNAKTTSISYPWPADVTGIERIALSAQGDLQRVLSAFFARPIVIALVYSQTLHQTSPASALVPLTLPNPTIIASASPETPIVQTRQVHLQCSGKIVCTATSRVRITSSECARLFLEEKYAIGQMFRRLEKVPAFELLAVGSGPVEEIERSSKPSWGGSDDKKDEELWRKYKLFIPDFECEIIEVFPSREMFMAGESWLLDETTTPTMGTTGFQNGDIKLANRSLWLLQSGNWLFGVGFLLMIAFEAALFANGRSWSC</sequence>
<proteinExistence type="predicted"/>
<reference evidence="2" key="1">
    <citation type="journal article" date="2008" name="Nature">
        <title>The genome of Laccaria bicolor provides insights into mycorrhizal symbiosis.</title>
        <authorList>
            <person name="Martin F."/>
            <person name="Aerts A."/>
            <person name="Ahren D."/>
            <person name="Brun A."/>
            <person name="Danchin E.G.J."/>
            <person name="Duchaussoy F."/>
            <person name="Gibon J."/>
            <person name="Kohler A."/>
            <person name="Lindquist E."/>
            <person name="Pereda V."/>
            <person name="Salamov A."/>
            <person name="Shapiro H.J."/>
            <person name="Wuyts J."/>
            <person name="Blaudez D."/>
            <person name="Buee M."/>
            <person name="Brokstein P."/>
            <person name="Canbaeck B."/>
            <person name="Cohen D."/>
            <person name="Courty P.E."/>
            <person name="Coutinho P.M."/>
            <person name="Delaruelle C."/>
            <person name="Detter J.C."/>
            <person name="Deveau A."/>
            <person name="DiFazio S."/>
            <person name="Duplessis S."/>
            <person name="Fraissinet-Tachet L."/>
            <person name="Lucic E."/>
            <person name="Frey-Klett P."/>
            <person name="Fourrey C."/>
            <person name="Feussner I."/>
            <person name="Gay G."/>
            <person name="Grimwood J."/>
            <person name="Hoegger P.J."/>
            <person name="Jain P."/>
            <person name="Kilaru S."/>
            <person name="Labbe J."/>
            <person name="Lin Y.C."/>
            <person name="Legue V."/>
            <person name="Le Tacon F."/>
            <person name="Marmeisse R."/>
            <person name="Melayah D."/>
            <person name="Montanini B."/>
            <person name="Muratet M."/>
            <person name="Nehls U."/>
            <person name="Niculita-Hirzel H."/>
            <person name="Oudot-Le Secq M.P."/>
            <person name="Peter M."/>
            <person name="Quesneville H."/>
            <person name="Rajashekar B."/>
            <person name="Reich M."/>
            <person name="Rouhier N."/>
            <person name="Schmutz J."/>
            <person name="Yin T."/>
            <person name="Chalot M."/>
            <person name="Henrissat B."/>
            <person name="Kuees U."/>
            <person name="Lucas S."/>
            <person name="Van de Peer Y."/>
            <person name="Podila G.K."/>
            <person name="Polle A."/>
            <person name="Pukkila P.J."/>
            <person name="Richardson P.M."/>
            <person name="Rouze P."/>
            <person name="Sanders I.R."/>
            <person name="Stajich J.E."/>
            <person name="Tunlid A."/>
            <person name="Tuskan G."/>
            <person name="Grigoriev I.V."/>
        </authorList>
    </citation>
    <scope>NUCLEOTIDE SEQUENCE [LARGE SCALE GENOMIC DNA]</scope>
</reference>
<dbReference type="KEGG" id="lbc:LACBIDRAFT_294833"/>
<dbReference type="EMBL" id="DS547112">
    <property type="protein sequence ID" value="EDR05690.1"/>
    <property type="molecule type" value="Genomic_DNA"/>
</dbReference>
<evidence type="ECO:0000313" key="3">
    <source>
        <dbReference type="Proteomes" id="UP000001194"/>
    </source>
</evidence>
<dbReference type="RefSeq" id="XP_001883794.1">
    <property type="nucleotide sequence ID" value="XM_001883759.1"/>
</dbReference>
<evidence type="ECO:0000256" key="1">
    <source>
        <dbReference type="SAM" id="Phobius"/>
    </source>
</evidence>
<keyword evidence="1" id="KW-0812">Transmembrane</keyword>
<dbReference type="GeneID" id="6079324"/>
<gene>
    <name evidence="2" type="ORF">LACBIDRAFT_294833</name>
</gene>
<organism evidence="3">
    <name type="scientific">Laccaria bicolor (strain S238N-H82 / ATCC MYA-4686)</name>
    <name type="common">Bicoloured deceiver</name>
    <name type="synonym">Laccaria laccata var. bicolor</name>
    <dbReference type="NCBI Taxonomy" id="486041"/>
    <lineage>
        <taxon>Eukaryota</taxon>
        <taxon>Fungi</taxon>
        <taxon>Dikarya</taxon>
        <taxon>Basidiomycota</taxon>
        <taxon>Agaricomycotina</taxon>
        <taxon>Agaricomycetes</taxon>
        <taxon>Agaricomycetidae</taxon>
        <taxon>Agaricales</taxon>
        <taxon>Agaricineae</taxon>
        <taxon>Hydnangiaceae</taxon>
        <taxon>Laccaria</taxon>
    </lineage>
</organism>
<keyword evidence="1" id="KW-1133">Transmembrane helix</keyword>
<keyword evidence="1" id="KW-0472">Membrane</keyword>
<dbReference type="STRING" id="486041.B0DIH6"/>
<dbReference type="SUPFAM" id="SSF64288">
    <property type="entry name" value="Chorismate lyase-like"/>
    <property type="match status" value="1"/>
</dbReference>
<keyword evidence="3" id="KW-1185">Reference proteome</keyword>
<dbReference type="Proteomes" id="UP000001194">
    <property type="component" value="Unassembled WGS sequence"/>
</dbReference>
<dbReference type="OrthoDB" id="5673at2759"/>
<dbReference type="AlphaFoldDB" id="B0DIH6"/>
<dbReference type="InterPro" id="IPR028978">
    <property type="entry name" value="Chorismate_lyase_/UTRA_dom_sf"/>
</dbReference>